<reference evidence="3" key="1">
    <citation type="journal article" date="2021" name="Proc. Natl. Acad. Sci. U.S.A.">
        <title>A Catalog of Tens of Thousands of Viruses from Human Metagenomes Reveals Hidden Associations with Chronic Diseases.</title>
        <authorList>
            <person name="Tisza M.J."/>
            <person name="Buck C.B."/>
        </authorList>
    </citation>
    <scope>NUCLEOTIDE SEQUENCE</scope>
    <source>
        <strain evidence="3">CtDYl1</strain>
    </source>
</reference>
<evidence type="ECO:0000259" key="2">
    <source>
        <dbReference type="Pfam" id="PF10552"/>
    </source>
</evidence>
<dbReference type="Pfam" id="PF10547">
    <property type="entry name" value="P22_AR_N"/>
    <property type="match status" value="1"/>
</dbReference>
<sequence length="258" mass="29382">MQNLVVKNVNVLGDMIMAAKGTDGFVYAGVSYFCNALGMSKGQKDRQIMNVQKDKTLQMGCLKFEAGVFDKNNETVALRLDFVPLWLAKINITEKMQNEHPELAAKLLEYQLKAKDILADAFSEKRNSPMTIPEQIQLLAQGNVELNKRIDDIQTEFETLKMDLPILPIEAEKITEAVKRKGTLVLGGKESNAYNSRSIRQKVYSNIHSNLRYQFQVKSYKAIKRSQVEQAVKIIGEYKPPVFLKNEIDTENAQQRFF</sequence>
<evidence type="ECO:0008006" key="4">
    <source>
        <dbReference type="Google" id="ProtNLM"/>
    </source>
</evidence>
<evidence type="ECO:0000313" key="3">
    <source>
        <dbReference type="EMBL" id="DAE27805.1"/>
    </source>
</evidence>
<feature type="domain" description="ORF6C" evidence="2">
    <location>
        <begin position="135"/>
        <end position="248"/>
    </location>
</feature>
<dbReference type="EMBL" id="BK015846">
    <property type="protein sequence ID" value="DAE27805.1"/>
    <property type="molecule type" value="Genomic_DNA"/>
</dbReference>
<organism evidence="3">
    <name type="scientific">virus sp. ctDYl1</name>
    <dbReference type="NCBI Taxonomy" id="2826795"/>
    <lineage>
        <taxon>Viruses</taxon>
    </lineage>
</organism>
<protein>
    <recommendedName>
        <fullName evidence="4">Antirepressor protein ant N-terminal domain-containing protein</fullName>
    </recommendedName>
</protein>
<accession>A0A8S5R9R9</accession>
<dbReference type="InterPro" id="IPR018878">
    <property type="entry name" value="ORF6C_dom"/>
</dbReference>
<dbReference type="Pfam" id="PF10552">
    <property type="entry name" value="ORF6C"/>
    <property type="match status" value="1"/>
</dbReference>
<name>A0A8S5R9R9_9VIRU</name>
<evidence type="ECO:0000259" key="1">
    <source>
        <dbReference type="Pfam" id="PF10547"/>
    </source>
</evidence>
<dbReference type="InterPro" id="IPR018875">
    <property type="entry name" value="Antirepressor_Ant_N"/>
</dbReference>
<proteinExistence type="predicted"/>
<feature type="domain" description="Antirepressor protein ant N-terminal" evidence="1">
    <location>
        <begin position="8"/>
        <end position="125"/>
    </location>
</feature>